<dbReference type="EC" id="2.1.1.314" evidence="4"/>
<dbReference type="Gene3D" id="3.40.1010.10">
    <property type="entry name" value="Cobalt-precorrin-4 Transmethylase, Domain 1"/>
    <property type="match status" value="1"/>
</dbReference>
<organism evidence="11 12">
    <name type="scientific">Stylonychia lemnae</name>
    <name type="common">Ciliate</name>
    <dbReference type="NCBI Taxonomy" id="5949"/>
    <lineage>
        <taxon>Eukaryota</taxon>
        <taxon>Sar</taxon>
        <taxon>Alveolata</taxon>
        <taxon>Ciliophora</taxon>
        <taxon>Intramacronucleata</taxon>
        <taxon>Spirotrichea</taxon>
        <taxon>Stichotrichia</taxon>
        <taxon>Sporadotrichida</taxon>
        <taxon>Oxytrichidae</taxon>
        <taxon>Stylonychinae</taxon>
        <taxon>Stylonychia</taxon>
    </lineage>
</organism>
<comment type="similarity">
    <text evidence="3">Belongs to the diphthine synthase family.</text>
</comment>
<dbReference type="GO" id="GO:0032259">
    <property type="term" value="P:methylation"/>
    <property type="evidence" value="ECO:0007669"/>
    <property type="project" value="UniProtKB-KW"/>
</dbReference>
<dbReference type="InterPro" id="IPR014777">
    <property type="entry name" value="4pyrrole_Mease_sub1"/>
</dbReference>
<keyword evidence="6" id="KW-0808">Transferase</keyword>
<evidence type="ECO:0000256" key="5">
    <source>
        <dbReference type="ARBA" id="ARBA00022603"/>
    </source>
</evidence>
<evidence type="ECO:0000313" key="12">
    <source>
        <dbReference type="Proteomes" id="UP000039865"/>
    </source>
</evidence>
<dbReference type="NCBIfam" id="TIGR00522">
    <property type="entry name" value="dph5"/>
    <property type="match status" value="1"/>
</dbReference>
<evidence type="ECO:0000256" key="7">
    <source>
        <dbReference type="ARBA" id="ARBA00022691"/>
    </source>
</evidence>
<dbReference type="OrthoDB" id="2516at2759"/>
<evidence type="ECO:0000256" key="2">
    <source>
        <dbReference type="ARBA" id="ARBA00005156"/>
    </source>
</evidence>
<feature type="binding site" evidence="9">
    <location>
        <position position="85"/>
    </location>
    <ligand>
        <name>S-adenosyl-L-methionine</name>
        <dbReference type="ChEBI" id="CHEBI:59789"/>
    </ligand>
</feature>
<comment type="pathway">
    <text evidence="2">Protein modification; peptidyl-diphthamide biosynthesis.</text>
</comment>
<dbReference type="PIRSF" id="PIRSF036432">
    <property type="entry name" value="Diphthine_synth"/>
    <property type="match status" value="1"/>
</dbReference>
<comment type="function">
    <text evidence="1">S-adenosyl-L-methionine-dependent methyltransferase that catalyzes four methylations of the modified target histidine residue in translation elongation factor 2 (EF-2), to form an intermediate called diphthine methyl ester. The four successive methylation reactions represent the second step of diphthamide biosynthesis.</text>
</comment>
<reference evidence="11 12" key="1">
    <citation type="submission" date="2014-06" db="EMBL/GenBank/DDBJ databases">
        <authorList>
            <person name="Swart Estienne"/>
        </authorList>
    </citation>
    <scope>NUCLEOTIDE SEQUENCE [LARGE SCALE GENOMIC DNA]</scope>
    <source>
        <strain evidence="11 12">130c</strain>
    </source>
</reference>
<dbReference type="PANTHER" id="PTHR10882:SF0">
    <property type="entry name" value="DIPHTHINE METHYL ESTER SYNTHASE"/>
    <property type="match status" value="1"/>
</dbReference>
<dbReference type="FunFam" id="3.30.950.10:FF:000004">
    <property type="entry name" value="Diphthine synthase putative"/>
    <property type="match status" value="1"/>
</dbReference>
<gene>
    <name evidence="11" type="primary">Contig16192.g17253</name>
    <name evidence="11" type="ORF">STYLEM_8638</name>
</gene>
<feature type="binding site" evidence="9">
    <location>
        <position position="10"/>
    </location>
    <ligand>
        <name>S-adenosyl-L-methionine</name>
        <dbReference type="ChEBI" id="CHEBI:59789"/>
    </ligand>
</feature>
<keyword evidence="7 9" id="KW-0949">S-adenosyl-L-methionine</keyword>
<evidence type="ECO:0000256" key="6">
    <source>
        <dbReference type="ARBA" id="ARBA00022679"/>
    </source>
</evidence>
<dbReference type="InterPro" id="IPR014776">
    <property type="entry name" value="4pyrrole_Mease_sub2"/>
</dbReference>
<dbReference type="PANTHER" id="PTHR10882">
    <property type="entry name" value="DIPHTHINE SYNTHASE"/>
    <property type="match status" value="1"/>
</dbReference>
<dbReference type="HAMAP" id="MF_01084">
    <property type="entry name" value="Diphthine_synth"/>
    <property type="match status" value="1"/>
</dbReference>
<dbReference type="FunFam" id="3.40.1010.10:FF:000004">
    <property type="entry name" value="Putative diphthine synthase"/>
    <property type="match status" value="1"/>
</dbReference>
<dbReference type="SUPFAM" id="SSF53790">
    <property type="entry name" value="Tetrapyrrole methylase"/>
    <property type="match status" value="1"/>
</dbReference>
<dbReference type="GO" id="GO:0017183">
    <property type="term" value="P:protein histidyl modification to diphthamide"/>
    <property type="evidence" value="ECO:0007669"/>
    <property type="project" value="UniProtKB-UniPathway"/>
</dbReference>
<dbReference type="InterPro" id="IPR035996">
    <property type="entry name" value="4pyrrol_Methylase_sf"/>
</dbReference>
<dbReference type="InterPro" id="IPR004551">
    <property type="entry name" value="Dphthn_synthase"/>
</dbReference>
<keyword evidence="5" id="KW-0489">Methyltransferase</keyword>
<dbReference type="UniPathway" id="UPA00559"/>
<evidence type="ECO:0000256" key="3">
    <source>
        <dbReference type="ARBA" id="ARBA00006729"/>
    </source>
</evidence>
<feature type="binding site" evidence="9">
    <location>
        <position position="222"/>
    </location>
    <ligand>
        <name>S-adenosyl-L-methionine</name>
        <dbReference type="ChEBI" id="CHEBI:59789"/>
    </ligand>
</feature>
<dbReference type="GO" id="GO:0141133">
    <property type="term" value="F:diphthine methyl ester synthase activity"/>
    <property type="evidence" value="ECO:0007669"/>
    <property type="project" value="UniProtKB-EC"/>
</dbReference>
<dbReference type="EMBL" id="CCKQ01008206">
    <property type="protein sequence ID" value="CDW79647.1"/>
    <property type="molecule type" value="Genomic_DNA"/>
</dbReference>
<name>A0A078ADN7_STYLE</name>
<feature type="binding site" evidence="9">
    <location>
        <position position="164"/>
    </location>
    <ligand>
        <name>S-adenosyl-L-methionine</name>
        <dbReference type="ChEBI" id="CHEBI:59789"/>
    </ligand>
</feature>
<dbReference type="CDD" id="cd11647">
    <property type="entry name" value="DHP5_DphB"/>
    <property type="match status" value="1"/>
</dbReference>
<dbReference type="Pfam" id="PF00590">
    <property type="entry name" value="TP_methylase"/>
    <property type="match status" value="1"/>
</dbReference>
<feature type="binding site" evidence="9">
    <location>
        <begin position="113"/>
        <end position="114"/>
    </location>
    <ligand>
        <name>S-adenosyl-L-methionine</name>
        <dbReference type="ChEBI" id="CHEBI:59789"/>
    </ligand>
</feature>
<keyword evidence="12" id="KW-1185">Reference proteome</keyword>
<evidence type="ECO:0000313" key="11">
    <source>
        <dbReference type="EMBL" id="CDW79647.1"/>
    </source>
</evidence>
<proteinExistence type="inferred from homology"/>
<dbReference type="Proteomes" id="UP000039865">
    <property type="component" value="Unassembled WGS sequence"/>
</dbReference>
<feature type="binding site" evidence="9">
    <location>
        <position position="247"/>
    </location>
    <ligand>
        <name>S-adenosyl-L-methionine</name>
        <dbReference type="ChEBI" id="CHEBI:59789"/>
    </ligand>
</feature>
<evidence type="ECO:0000256" key="8">
    <source>
        <dbReference type="ARBA" id="ARBA00048752"/>
    </source>
</evidence>
<protein>
    <recommendedName>
        <fullName evidence="4">diphthine methyl ester synthase</fullName>
        <ecNumber evidence="4">2.1.1.314</ecNumber>
    </recommendedName>
</protein>
<dbReference type="FunCoup" id="A0A078ADN7">
    <property type="interactions" value="507"/>
</dbReference>
<feature type="domain" description="Tetrapyrrole methylase" evidence="10">
    <location>
        <begin position="3"/>
        <end position="236"/>
    </location>
</feature>
<dbReference type="AlphaFoldDB" id="A0A078ADN7"/>
<comment type="catalytic activity">
    <reaction evidence="8">
        <text>2-[(3S)-amino-3-carboxypropyl]-L-histidyl-[translation elongation factor 2] + 4 S-adenosyl-L-methionine = diphthine methyl ester-[translation elongation factor 2] + 4 S-adenosyl-L-homocysteine + 3 H(+)</text>
        <dbReference type="Rhea" id="RHEA:42652"/>
        <dbReference type="Rhea" id="RHEA-COMP:9749"/>
        <dbReference type="Rhea" id="RHEA-COMP:10173"/>
        <dbReference type="ChEBI" id="CHEBI:15378"/>
        <dbReference type="ChEBI" id="CHEBI:57856"/>
        <dbReference type="ChEBI" id="CHEBI:59789"/>
        <dbReference type="ChEBI" id="CHEBI:73995"/>
        <dbReference type="ChEBI" id="CHEBI:79005"/>
        <dbReference type="EC" id="2.1.1.314"/>
    </reaction>
</comment>
<evidence type="ECO:0000256" key="4">
    <source>
        <dbReference type="ARBA" id="ARBA00011927"/>
    </source>
</evidence>
<evidence type="ECO:0000256" key="9">
    <source>
        <dbReference type="PIRSR" id="PIRSR036432-1"/>
    </source>
</evidence>
<dbReference type="Gene3D" id="3.30.950.10">
    <property type="entry name" value="Methyltransferase, Cobalt-precorrin-4 Transmethylase, Domain 2"/>
    <property type="match status" value="1"/>
</dbReference>
<accession>A0A078ADN7</accession>
<dbReference type="OMA" id="HNASIMS"/>
<sequence>MVLHMIGLGLSDERDISVKGLEAVKSSQFIYLECYTAILMISRERLEEFFGKPIIEADREFVESGCEEMIQNSKDNIVSFLVVGDPFCATTHSDLYLRCVEQGVKVEVIHNASIISAVGCCGLQVYRFGEIVSLPFFSEKWRPYSFYEKIKKNRENGLHTLVLLDIKVKEPTEESLARGKKVYMQPRYMRTHQAAAQMLEAEANLKQNVYSEDTPCMGLVRVGTATQKIVSGKLSEFLKLDLGEPLHSFVICGEMHHIEEEMYNYFLYKEGQEGVKLIQEESKEESKSEDDEDDQ</sequence>
<dbReference type="InterPro" id="IPR000878">
    <property type="entry name" value="4pyrrol_Mease"/>
</dbReference>
<dbReference type="InParanoid" id="A0A078ADN7"/>
<evidence type="ECO:0000259" key="10">
    <source>
        <dbReference type="Pfam" id="PF00590"/>
    </source>
</evidence>
<evidence type="ECO:0000256" key="1">
    <source>
        <dbReference type="ARBA" id="ARBA00004006"/>
    </source>
</evidence>